<comment type="similarity">
    <text evidence="2">Belongs to the complex I subunit 4 family.</text>
</comment>
<dbReference type="PRINTS" id="PR01437">
    <property type="entry name" value="NUOXDRDTASE4"/>
</dbReference>
<dbReference type="Pfam" id="PF00361">
    <property type="entry name" value="Proton_antipo_M"/>
    <property type="match status" value="1"/>
</dbReference>
<dbReference type="GO" id="GO:0042773">
    <property type="term" value="P:ATP synthesis coupled electron transport"/>
    <property type="evidence" value="ECO:0007669"/>
    <property type="project" value="InterPro"/>
</dbReference>
<feature type="transmembrane region" description="Helical" evidence="8">
    <location>
        <begin position="84"/>
        <end position="105"/>
    </location>
</feature>
<dbReference type="GO" id="GO:0016020">
    <property type="term" value="C:membrane"/>
    <property type="evidence" value="ECO:0007669"/>
    <property type="project" value="UniProtKB-SubCell"/>
</dbReference>
<dbReference type="PANTHER" id="PTHR43507">
    <property type="entry name" value="NADH-UBIQUINONE OXIDOREDUCTASE CHAIN 4"/>
    <property type="match status" value="1"/>
</dbReference>
<evidence type="ECO:0000256" key="1">
    <source>
        <dbReference type="ARBA" id="ARBA00004127"/>
    </source>
</evidence>
<evidence type="ECO:0000256" key="6">
    <source>
        <dbReference type="RuleBase" id="RU000320"/>
    </source>
</evidence>
<dbReference type="EMBL" id="JACPRF010000373">
    <property type="protein sequence ID" value="MBI2877627.1"/>
    <property type="molecule type" value="Genomic_DNA"/>
</dbReference>
<feature type="transmembrane region" description="Helical" evidence="8">
    <location>
        <begin position="125"/>
        <end position="143"/>
    </location>
</feature>
<evidence type="ECO:0000256" key="4">
    <source>
        <dbReference type="ARBA" id="ARBA00022989"/>
    </source>
</evidence>
<proteinExistence type="inferred from homology"/>
<protein>
    <submittedName>
        <fullName evidence="10">NADH-quinone oxidoreductase subunit M</fullName>
    </submittedName>
</protein>
<feature type="compositionally biased region" description="Basic and acidic residues" evidence="7">
    <location>
        <begin position="495"/>
        <end position="513"/>
    </location>
</feature>
<dbReference type="PANTHER" id="PTHR43507:SF1">
    <property type="entry name" value="NADH-UBIQUINONE OXIDOREDUCTASE CHAIN 4"/>
    <property type="match status" value="1"/>
</dbReference>
<gene>
    <name evidence="10" type="ORF">HYY20_12175</name>
</gene>
<dbReference type="GO" id="GO:0015990">
    <property type="term" value="P:electron transport coupled proton transport"/>
    <property type="evidence" value="ECO:0007669"/>
    <property type="project" value="TreeGrafter"/>
</dbReference>
<feature type="compositionally biased region" description="Polar residues" evidence="7">
    <location>
        <begin position="463"/>
        <end position="479"/>
    </location>
</feature>
<comment type="caution">
    <text evidence="10">The sequence shown here is derived from an EMBL/GenBank/DDBJ whole genome shotgun (WGS) entry which is preliminary data.</text>
</comment>
<name>A0A932CS35_UNCTE</name>
<reference evidence="10" key="1">
    <citation type="submission" date="2020-07" db="EMBL/GenBank/DDBJ databases">
        <title>Huge and variable diversity of episymbiotic CPR bacteria and DPANN archaea in groundwater ecosystems.</title>
        <authorList>
            <person name="He C.Y."/>
            <person name="Keren R."/>
            <person name="Whittaker M."/>
            <person name="Farag I.F."/>
            <person name="Doudna J."/>
            <person name="Cate J.H.D."/>
            <person name="Banfield J.F."/>
        </authorList>
    </citation>
    <scope>NUCLEOTIDE SEQUENCE</scope>
    <source>
        <strain evidence="10">NC_groundwater_672_Ag_B-0.1um_62_36</strain>
    </source>
</reference>
<keyword evidence="5 8" id="KW-0472">Membrane</keyword>
<dbReference type="GO" id="GO:0012505">
    <property type="term" value="C:endomembrane system"/>
    <property type="evidence" value="ECO:0007669"/>
    <property type="project" value="UniProtKB-SubCell"/>
</dbReference>
<dbReference type="GO" id="GO:0048039">
    <property type="term" value="F:ubiquinone binding"/>
    <property type="evidence" value="ECO:0007669"/>
    <property type="project" value="TreeGrafter"/>
</dbReference>
<feature type="transmembrane region" description="Helical" evidence="8">
    <location>
        <begin position="293"/>
        <end position="315"/>
    </location>
</feature>
<evidence type="ECO:0000256" key="3">
    <source>
        <dbReference type="ARBA" id="ARBA00022692"/>
    </source>
</evidence>
<keyword evidence="3 6" id="KW-0812">Transmembrane</keyword>
<sequence length="513" mass="56299">ISLFMVLLTTLLTAIAILSSWTAVTERVKEYMIFMLLLETGMLGVFVSLNVFLFYVFWEAMLIPMYFLIGIWGGPRRIYAAVKFFLYTMAGSLLMLVAILSLYFLNYRHTGQYEFDLPQLLQLPIAPELQFWLFLAFALSFAIKVPMFPFHTWLPDAHVEAPTAGSVILAGVLLKMGTYGFLRFCLPLFPQASLEFIPLISALAVIGIIYGALVAMVQQDIKSLVAYSSVSHLGFVMLGIFAFNLQGIEGGLLQMVNHGLSTGALFLIIGMIYERRHTRLIHEYGGLSRQIPVFGVFFMIATLSSIGLPGLNGFVGEFLVLVGVFKANVIAAVLAATGVILAAVYMLWMFQRVMFGPLTNPANRELRDLNEREVILLVPLVVGMLIIGIYPQVLLGKMEPSVNHLLQQVSQRAAWIEQLDKAGKLNASMGIWGSPDSETSPVPQRVDAPSAAAPDEGAGPSWEASSPPSNQIPMSTQPIGLQVGPEGSGALPPEKLGDRGQETGNRDEVSERY</sequence>
<dbReference type="InterPro" id="IPR003918">
    <property type="entry name" value="NADH_UbQ_OxRdtase"/>
</dbReference>
<comment type="subcellular location">
    <subcellularLocation>
        <location evidence="1">Endomembrane system</location>
        <topology evidence="1">Multi-pass membrane protein</topology>
    </subcellularLocation>
    <subcellularLocation>
        <location evidence="6">Membrane</location>
        <topology evidence="6">Multi-pass membrane protein</topology>
    </subcellularLocation>
</comment>
<feature type="region of interest" description="Disordered" evidence="7">
    <location>
        <begin position="427"/>
        <end position="513"/>
    </location>
</feature>
<dbReference type="GO" id="GO:0003954">
    <property type="term" value="F:NADH dehydrogenase activity"/>
    <property type="evidence" value="ECO:0007669"/>
    <property type="project" value="TreeGrafter"/>
</dbReference>
<evidence type="ECO:0000313" key="10">
    <source>
        <dbReference type="EMBL" id="MBI2877627.1"/>
    </source>
</evidence>
<organism evidence="10 11">
    <name type="scientific">Tectimicrobiota bacterium</name>
    <dbReference type="NCBI Taxonomy" id="2528274"/>
    <lineage>
        <taxon>Bacteria</taxon>
        <taxon>Pseudomonadati</taxon>
        <taxon>Nitrospinota/Tectimicrobiota group</taxon>
        <taxon>Candidatus Tectimicrobiota</taxon>
    </lineage>
</organism>
<dbReference type="InterPro" id="IPR001750">
    <property type="entry name" value="ND/Mrp_TM"/>
</dbReference>
<evidence type="ECO:0000256" key="2">
    <source>
        <dbReference type="ARBA" id="ARBA00009025"/>
    </source>
</evidence>
<feature type="transmembrane region" description="Helical" evidence="8">
    <location>
        <begin position="196"/>
        <end position="217"/>
    </location>
</feature>
<dbReference type="Proteomes" id="UP000769766">
    <property type="component" value="Unassembled WGS sequence"/>
</dbReference>
<dbReference type="AlphaFoldDB" id="A0A932CS35"/>
<accession>A0A932CS35</accession>
<evidence type="ECO:0000256" key="5">
    <source>
        <dbReference type="ARBA" id="ARBA00023136"/>
    </source>
</evidence>
<evidence type="ECO:0000256" key="7">
    <source>
        <dbReference type="SAM" id="MobiDB-lite"/>
    </source>
</evidence>
<feature type="transmembrane region" description="Helical" evidence="8">
    <location>
        <begin position="374"/>
        <end position="393"/>
    </location>
</feature>
<evidence type="ECO:0000259" key="9">
    <source>
        <dbReference type="Pfam" id="PF00361"/>
    </source>
</evidence>
<feature type="domain" description="NADH:quinone oxidoreductase/Mrp antiporter transmembrane" evidence="9">
    <location>
        <begin position="48"/>
        <end position="338"/>
    </location>
</feature>
<dbReference type="NCBIfam" id="TIGR01972">
    <property type="entry name" value="NDH_I_M"/>
    <property type="match status" value="1"/>
</dbReference>
<dbReference type="GO" id="GO:0008137">
    <property type="term" value="F:NADH dehydrogenase (ubiquinone) activity"/>
    <property type="evidence" value="ECO:0007669"/>
    <property type="project" value="InterPro"/>
</dbReference>
<feature type="transmembrane region" description="Helical" evidence="8">
    <location>
        <begin position="255"/>
        <end position="273"/>
    </location>
</feature>
<feature type="transmembrane region" description="Helical" evidence="8">
    <location>
        <begin position="164"/>
        <end position="184"/>
    </location>
</feature>
<evidence type="ECO:0000256" key="8">
    <source>
        <dbReference type="SAM" id="Phobius"/>
    </source>
</evidence>
<keyword evidence="4 8" id="KW-1133">Transmembrane helix</keyword>
<dbReference type="InterPro" id="IPR010227">
    <property type="entry name" value="NADH_Q_OxRdtase_chainM/4"/>
</dbReference>
<feature type="transmembrane region" description="Helical" evidence="8">
    <location>
        <begin position="327"/>
        <end position="348"/>
    </location>
</feature>
<feature type="non-terminal residue" evidence="10">
    <location>
        <position position="1"/>
    </location>
</feature>
<evidence type="ECO:0000313" key="11">
    <source>
        <dbReference type="Proteomes" id="UP000769766"/>
    </source>
</evidence>
<feature type="transmembrane region" description="Helical" evidence="8">
    <location>
        <begin position="224"/>
        <end position="243"/>
    </location>
</feature>